<feature type="coiled-coil region" evidence="1">
    <location>
        <begin position="4"/>
        <end position="178"/>
    </location>
</feature>
<dbReference type="InterPro" id="IPR052376">
    <property type="entry name" value="Oxidative_Scav/Glycosyltrans"/>
</dbReference>
<comment type="caution">
    <text evidence="3">The sequence shown here is derived from an EMBL/GenBank/DDBJ whole genome shotgun (WGS) entry which is preliminary data.</text>
</comment>
<evidence type="ECO:0000313" key="6">
    <source>
        <dbReference type="Proteomes" id="UP000050502"/>
    </source>
</evidence>
<dbReference type="STRING" id="872965.SE16_05260"/>
<keyword evidence="5" id="KW-1185">Reference proteome</keyword>
<evidence type="ECO:0000256" key="1">
    <source>
        <dbReference type="SAM" id="Coils"/>
    </source>
</evidence>
<dbReference type="Pfam" id="PF24481">
    <property type="entry name" value="CT398_CC"/>
    <property type="match status" value="1"/>
</dbReference>
<protein>
    <recommendedName>
        <fullName evidence="2">CT398-like coiled coil hairpin domain-containing protein</fullName>
    </recommendedName>
</protein>
<reference evidence="4 6" key="2">
    <citation type="submission" date="2015-07" db="EMBL/GenBank/DDBJ databases">
        <title>Whole genome sequence of Ardenticatena maritima DSM 23922.</title>
        <authorList>
            <person name="Hemp J."/>
            <person name="Ward L.M."/>
            <person name="Pace L.A."/>
            <person name="Fischer W.W."/>
        </authorList>
    </citation>
    <scope>NUCLEOTIDE SEQUENCE [LARGE SCALE GENOMIC DNA]</scope>
    <source>
        <strain evidence="4 6">110S</strain>
    </source>
</reference>
<reference evidence="3 5" key="1">
    <citation type="journal article" date="2015" name="Genome Announc.">
        <title>Draft Genome Sequence of a Heterotrophic Facultative Anaerobic Thermophilic Bacterium, Ardenticatena maritima Strain 110ST.</title>
        <authorList>
            <person name="Kawaichi S."/>
            <person name="Yoshida T."/>
            <person name="Sako Y."/>
            <person name="Nakamura R."/>
        </authorList>
    </citation>
    <scope>NUCLEOTIDE SEQUENCE [LARGE SCALE GENOMIC DNA]</scope>
    <source>
        <strain evidence="3 5">110S</strain>
    </source>
</reference>
<dbReference type="RefSeq" id="WP_054493529.1">
    <property type="nucleotide sequence ID" value="NZ_BBZA01000182.1"/>
</dbReference>
<evidence type="ECO:0000313" key="5">
    <source>
        <dbReference type="Proteomes" id="UP000037784"/>
    </source>
</evidence>
<gene>
    <name evidence="3" type="ORF">ARMA_2156</name>
    <name evidence="4" type="ORF">SE16_05260</name>
</gene>
<dbReference type="Gene3D" id="1.10.287.1490">
    <property type="match status" value="1"/>
</dbReference>
<evidence type="ECO:0000259" key="2">
    <source>
        <dbReference type="Pfam" id="PF24481"/>
    </source>
</evidence>
<proteinExistence type="predicted"/>
<reference evidence="5" key="3">
    <citation type="submission" date="2015-08" db="EMBL/GenBank/DDBJ databases">
        <title>Draft Genome Sequence of a Heterotrophic Facultative Anaerobic Bacterium Ardenticatena maritima Strain 110S.</title>
        <authorList>
            <person name="Kawaichi S."/>
            <person name="Yoshida T."/>
            <person name="Sako Y."/>
            <person name="Nakamura R."/>
        </authorList>
    </citation>
    <scope>NUCLEOTIDE SEQUENCE [LARGE SCALE GENOMIC DNA]</scope>
    <source>
        <strain evidence="5">110S</strain>
    </source>
</reference>
<dbReference type="EMBL" id="LGKN01000004">
    <property type="protein sequence ID" value="KPL88255.1"/>
    <property type="molecule type" value="Genomic_DNA"/>
</dbReference>
<dbReference type="InterPro" id="IPR056003">
    <property type="entry name" value="CT398_CC_hairpin"/>
</dbReference>
<dbReference type="AlphaFoldDB" id="A0A0M8K829"/>
<dbReference type="InParanoid" id="A0A0M8K829"/>
<dbReference type="Proteomes" id="UP000050502">
    <property type="component" value="Unassembled WGS sequence"/>
</dbReference>
<name>A0A0M8K829_9CHLR</name>
<dbReference type="PANTHER" id="PTHR39082:SF1">
    <property type="entry name" value="SCAVENGER RECEPTOR CLASS A MEMBER 3"/>
    <property type="match status" value="1"/>
</dbReference>
<evidence type="ECO:0000313" key="4">
    <source>
        <dbReference type="EMBL" id="KPL88255.1"/>
    </source>
</evidence>
<dbReference type="OrthoDB" id="166542at2"/>
<accession>A0A0M8K829</accession>
<evidence type="ECO:0000313" key="3">
    <source>
        <dbReference type="EMBL" id="GAP63733.1"/>
    </source>
</evidence>
<feature type="domain" description="CT398-like coiled coil hairpin" evidence="2">
    <location>
        <begin position="16"/>
        <end position="188"/>
    </location>
</feature>
<dbReference type="Proteomes" id="UP000037784">
    <property type="component" value="Unassembled WGS sequence"/>
</dbReference>
<dbReference type="EMBL" id="BBZA01000182">
    <property type="protein sequence ID" value="GAP63733.1"/>
    <property type="molecule type" value="Genomic_DNA"/>
</dbReference>
<dbReference type="PANTHER" id="PTHR39082">
    <property type="entry name" value="PHOSPHOLIPASE C-BETA-2-RELATED"/>
    <property type="match status" value="1"/>
</dbReference>
<organism evidence="3 5">
    <name type="scientific">Ardenticatena maritima</name>
    <dbReference type="NCBI Taxonomy" id="872965"/>
    <lineage>
        <taxon>Bacteria</taxon>
        <taxon>Bacillati</taxon>
        <taxon>Chloroflexota</taxon>
        <taxon>Ardenticatenia</taxon>
        <taxon>Ardenticatenales</taxon>
        <taxon>Ardenticatenaceae</taxon>
        <taxon>Ardenticatena</taxon>
    </lineage>
</organism>
<sequence>MTTSAHLLFELQQLEQDIAEKEEKLRQVQKALRGSRKLAKAQRDFEEAEVAYVQARQRQRELEDELSQVEAKIRQEEERLYNGSVRNPKELSAIQEEVNHLKERQNHLSNEVLQALEAAERAKQVRDEAATALRAAEADWQKRRAKLQKAEEKLTRYLAVMQKKVSQLRATINAADIERYEYLKARKGLPVVAPLQDEVCGLCGVAVSQQKIIAVQRGDLVQCGNCDRILVRATRNTSQHKRA</sequence>
<keyword evidence="1" id="KW-0175">Coiled coil</keyword>